<keyword evidence="3" id="KW-0472">Membrane</keyword>
<feature type="region of interest" description="Disordered" evidence="2">
    <location>
        <begin position="792"/>
        <end position="811"/>
    </location>
</feature>
<gene>
    <name evidence="4" type="ORF">MEDL_68655</name>
</gene>
<feature type="region of interest" description="Disordered" evidence="2">
    <location>
        <begin position="1"/>
        <end position="35"/>
    </location>
</feature>
<protein>
    <submittedName>
        <fullName evidence="4">Uncharacterized protein</fullName>
    </submittedName>
</protein>
<organism evidence="4 5">
    <name type="scientific">Mytilus edulis</name>
    <name type="common">Blue mussel</name>
    <dbReference type="NCBI Taxonomy" id="6550"/>
    <lineage>
        <taxon>Eukaryota</taxon>
        <taxon>Metazoa</taxon>
        <taxon>Spiralia</taxon>
        <taxon>Lophotrochozoa</taxon>
        <taxon>Mollusca</taxon>
        <taxon>Bivalvia</taxon>
        <taxon>Autobranchia</taxon>
        <taxon>Pteriomorphia</taxon>
        <taxon>Mytilida</taxon>
        <taxon>Mytiloidea</taxon>
        <taxon>Mytilidae</taxon>
        <taxon>Mytilinae</taxon>
        <taxon>Mytilus</taxon>
    </lineage>
</organism>
<evidence type="ECO:0000256" key="2">
    <source>
        <dbReference type="SAM" id="MobiDB-lite"/>
    </source>
</evidence>
<evidence type="ECO:0000256" key="3">
    <source>
        <dbReference type="SAM" id="Phobius"/>
    </source>
</evidence>
<feature type="region of interest" description="Disordered" evidence="2">
    <location>
        <begin position="129"/>
        <end position="153"/>
    </location>
</feature>
<feature type="coiled-coil region" evidence="1">
    <location>
        <begin position="646"/>
        <end position="687"/>
    </location>
</feature>
<name>A0A8S3VHM3_MYTED</name>
<dbReference type="OrthoDB" id="6099215at2759"/>
<feature type="transmembrane region" description="Helical" evidence="3">
    <location>
        <begin position="225"/>
        <end position="246"/>
    </location>
</feature>
<keyword evidence="1" id="KW-0175">Coiled coil</keyword>
<dbReference type="Proteomes" id="UP000683360">
    <property type="component" value="Unassembled WGS sequence"/>
</dbReference>
<feature type="compositionally biased region" description="Basic and acidic residues" evidence="2">
    <location>
        <begin position="1"/>
        <end position="12"/>
    </location>
</feature>
<evidence type="ECO:0000313" key="5">
    <source>
        <dbReference type="Proteomes" id="UP000683360"/>
    </source>
</evidence>
<reference evidence="4" key="1">
    <citation type="submission" date="2021-03" db="EMBL/GenBank/DDBJ databases">
        <authorList>
            <person name="Bekaert M."/>
        </authorList>
    </citation>
    <scope>NUCLEOTIDE SEQUENCE</scope>
</reference>
<sequence length="811" mass="94611">MYREEFTRRWNEENGQGSLDDRSPYQYGRNENSWRDHRTEQYNGRPLGNNYLANGIPLPVQSESGLHGPAVRRTNPLYSDNEETRFMGPDYDRRSIAATENLGQDNHGYSAYNGRRYERRPYDQRSAVVESRSGPGMQIYRGRGVLSEPGTRQSSNWEIPRAVESGSIDDIYRSSRQPRSVANSVVDYGNVPSWHRSFEPIYTEPHKSRRGSDASMDISKKKTEMSTSTFVTIRILVILFVIWDLVNDWLLASSGPIQFLGTSGDADHQKCESNIRVVDETFKLNISEIDTSMSEVLRQSSHSSVSVQRKAEHFSKFRKKLVVYRHYLKRLSHSGDHVTFEEEFFKAEQNWKIVENSGLSNKRFKAADFYFFALDAWCEYKRVIYDKNLMYTDVFDKMENLKPYLSEENLPEMMRLVRYGSAVLMTNKDELNTALGYVNDAKSKFDLMHACRETGTVLYIEYNMLCQKYAETLEPGLKEQLNNIANQAIEHFAVEIEFDETVYLDFKRMVLLKLSHLLLGIGMFGVYLDVSVTTEDKRKAKGFLRSIKESKESWERMETRWKWSYYTAKARHFGLDYNFSKAMKYTNKALHFATKGSYAKEILGSQNAFNIYNNLCKRQKRFHELEYATTTTCNDNNEDSRMQKQFDKIECEIDHSLSNLEKLENEIKRSKERLLKLREKVKQSRNKGYKDGCQYIPATLHFASKGSYAKEILGSQNALNIYNNLCKRQKRFRKLEYATTTTCNDNNKDSRMQKQFDKIECEIDHSLSNLEKLENEIKRSKERLLKLREKVKQSRNKGYKGGCQYIPESPS</sequence>
<keyword evidence="3" id="KW-0812">Transmembrane</keyword>
<accession>A0A8S3VHM3</accession>
<comment type="caution">
    <text evidence="4">The sequence shown here is derived from an EMBL/GenBank/DDBJ whole genome shotgun (WGS) entry which is preliminary data.</text>
</comment>
<proteinExistence type="predicted"/>
<dbReference type="AlphaFoldDB" id="A0A8S3VHM3"/>
<evidence type="ECO:0000256" key="1">
    <source>
        <dbReference type="SAM" id="Coils"/>
    </source>
</evidence>
<keyword evidence="3" id="KW-1133">Transmembrane helix</keyword>
<dbReference type="EMBL" id="CAJPWZ010003328">
    <property type="protein sequence ID" value="CAG2257419.1"/>
    <property type="molecule type" value="Genomic_DNA"/>
</dbReference>
<evidence type="ECO:0000313" key="4">
    <source>
        <dbReference type="EMBL" id="CAG2257419.1"/>
    </source>
</evidence>
<keyword evidence="5" id="KW-1185">Reference proteome</keyword>